<evidence type="ECO:0000313" key="1">
    <source>
        <dbReference type="EMBL" id="KAI8426415.1"/>
    </source>
</evidence>
<protein>
    <submittedName>
        <fullName evidence="1">Uncharacterized protein</fullName>
    </submittedName>
</protein>
<evidence type="ECO:0000313" key="2">
    <source>
        <dbReference type="Proteomes" id="UP001064048"/>
    </source>
</evidence>
<dbReference type="EMBL" id="CM046108">
    <property type="protein sequence ID" value="KAI8426415.1"/>
    <property type="molecule type" value="Genomic_DNA"/>
</dbReference>
<accession>A0ACC0JR89</accession>
<name>A0ACC0JR89_CHOFU</name>
<organism evidence="1 2">
    <name type="scientific">Choristoneura fumiferana</name>
    <name type="common">Spruce budworm moth</name>
    <name type="synonym">Archips fumiferana</name>
    <dbReference type="NCBI Taxonomy" id="7141"/>
    <lineage>
        <taxon>Eukaryota</taxon>
        <taxon>Metazoa</taxon>
        <taxon>Ecdysozoa</taxon>
        <taxon>Arthropoda</taxon>
        <taxon>Hexapoda</taxon>
        <taxon>Insecta</taxon>
        <taxon>Pterygota</taxon>
        <taxon>Neoptera</taxon>
        <taxon>Endopterygota</taxon>
        <taxon>Lepidoptera</taxon>
        <taxon>Glossata</taxon>
        <taxon>Ditrysia</taxon>
        <taxon>Tortricoidea</taxon>
        <taxon>Tortricidae</taxon>
        <taxon>Tortricinae</taxon>
        <taxon>Choristoneura</taxon>
    </lineage>
</organism>
<keyword evidence="2" id="KW-1185">Reference proteome</keyword>
<reference evidence="1 2" key="1">
    <citation type="journal article" date="2022" name="Genome Biol. Evol.">
        <title>The Spruce Budworm Genome: Reconstructing the Evolutionary History of Antifreeze Proteins.</title>
        <authorList>
            <person name="Beliveau C."/>
            <person name="Gagne P."/>
            <person name="Picq S."/>
            <person name="Vernygora O."/>
            <person name="Keeling C.I."/>
            <person name="Pinkney K."/>
            <person name="Doucet D."/>
            <person name="Wen F."/>
            <person name="Johnston J.S."/>
            <person name="Maaroufi H."/>
            <person name="Boyle B."/>
            <person name="Laroche J."/>
            <person name="Dewar K."/>
            <person name="Juretic N."/>
            <person name="Blackburn G."/>
            <person name="Nisole A."/>
            <person name="Brunet B."/>
            <person name="Brandao M."/>
            <person name="Lumley L."/>
            <person name="Duan J."/>
            <person name="Quan G."/>
            <person name="Lucarotti C.J."/>
            <person name="Roe A.D."/>
            <person name="Sperling F.A.H."/>
            <person name="Levesque R.C."/>
            <person name="Cusson M."/>
        </authorList>
    </citation>
    <scope>NUCLEOTIDE SEQUENCE [LARGE SCALE GENOMIC DNA]</scope>
    <source>
        <strain evidence="1">Glfc:IPQL:Cfum</strain>
    </source>
</reference>
<dbReference type="Proteomes" id="UP001064048">
    <property type="component" value="Chromosome 8"/>
</dbReference>
<gene>
    <name evidence="1" type="ORF">MSG28_005258</name>
</gene>
<proteinExistence type="predicted"/>
<sequence length="2205" mass="246093">MQKLQDSVFSIVKTTNLSPAVFSYLQPSENSDNVPLGGILNDTRHGWLALGPKFCVVDLKTGLKVAARTFGVPFSNTNATITSVVELPTPLTEHSKQLVISLECEDLTGLICILHVNGSQILRCIQTDVVITEVAVCDGVPDGPLTCFDGVIMAGTKRGEIFAFDLNRASLIQALKDISQGYEHLVRMESNPANLAFLSLDALEQIEQHHDQATDNDDHLAIILNENSLVDGQYLFRNPDGSIRMKAKSDHIRVSSLQYIPQLASLAVGYNFGAFQIWNMMNLELEFASQVNRECLPVTRFGFQEPCDDPRAFCYLWAVFSVVERFEEEEFPLAVMYSLTYQGKRMLSDTKCLYQEFLMATIRFQVELSAIENAAQFLGGRCVSCHAYSVNSTLGEEGEDSMLNICQIVWECWGENVNSPTEYGMLLFDLDQWYKDQMPATYPLQSNAFMSASWCGQLWAGASRTLDVRLAPGSVAPYSHATRLEEHFYPNSIHYNCVCLNTSDSCVLSTIGIQRQIISSIDEIGPTALLNPPRLYNACVSAGLTPLYLDAFARNPSPEEQRRFLLSVALEARLSRFLKRCAHDWATGSHNGAGCTLPFLVDWCWRRALELKENAKDLTAPLFSSSSLPDRNVVRCLEHCVQQLTQLTGLLDAILTKCCNLVVPDALSEIEEKYKGVGTVSLYFQVVQWFLRVGLLPERHMDLPYPARQLHNTYSKRRLKLQRLQEASMPDTSTDGQSCSLLYIDQLIEHEFGGDRIHQMWIKGGSESNGLYPPPSLYSLLRLYLLPDIAEEHKHSLVLYLLVDYSMVYDEIRYEAVVRRLMQFPTMFGLSNTAIKATQAFWHLDHRDFDFALDQLQCLTGNTLSEWQHHVVLSSLLAQKKTQAALQYLHVRKPAPIQNLKNKDDTNNKVNDHDKLEDWQSCCNLYLARELVFEALDVVRMCVQNAGSLEDKLHVLNFFFKGCRNTGQLSKILQVTLLPFEEEAFIKYLEKCNEHQTSDILIMYYLQQARYLEAQQHNNKMKQSRGNDISLSAESLLDVVTRDNARDALVAAACASLPTIAAKVAIAATGDVQHEPHVIGPKPMSVFVKAKSPINTFVYKSSFIQDTIENASETWVNRPKMRRGIKRALNIEDTPFICTPKLSRTKSIFSDYQSDSTPPKRAKLNITGTPRTPKPQVGEPMSRQMASLLDMPEVQSPDGKMYDRSGAGTPHSILKIRRNSALGRDAPSPADSRYLGDSDDELLETASNHTHYSDSTNKHLRFTIPTASESGSTPSPQPAIAPYVVDVVQAREQYTAAGQKEMDDSVDSFVTTSSTHAMKDSHPFESPPKKLATEEKLAARKSYKDNVRGRRSLSISANSSLSDDPNTSIESIADIPITLVNPRYRQKETKDAVAHEGEKEISPPRTPQGRKGIRSTGAQSTPLVNRSRSVTPERVDSPIVTPLRTGRITRSRSRTPEISPRASPLAPILEQPKQETASEPHPATTLLSLPRRLRSRSRTPERIEKVAESPRLDPITESPTKSEAESPPRRALRSRSRTPEVEVEVPKSPRSLRSRSKTPEKLMSPKADRTGKGKRSLSRIVLEANAFAKTKLNVEKEPEDVTEKIEEKDPELMECTPMKPLKPVTNTIDVSFSPIINKSVLTADTSDKEIKSADSTTTNIQPLNLPKINETQFGKSVLKSCESSAGETPEKDIDRDELVNVKSLPAFTTMSESIFAKSVLHSYESSVAESSTSVVHEASVKDIKTKTVEVSTLSCKSVLRDESSLITNDSDVDDKGWKEDSSAKDIQKEKERIVEIEMEINEIEGDMSNESDSSDEEIVMRAEDTSSVESSDEDDGVGSLSEHDDEEIISIGDSSNDKTSSDSIELDEETSSDSVQHILNVDIIVEEMETADEKNEEVSIDPVSVDVVVEKVEAASEKKEVSADPISLDIIVEKVEDAHSKKEKVSSGSQSVDVVDNRTHIEKTLEVESTITKNDNGVSDEKKSLETKTTQEKLELKSAKEIEKPAAILEDNPVELPKKMEQDKPIEKDNSESRLRKRTKSTSSNKSSKEKMDVDTEQVETDDKVPETLKTPTTRKRAKSIASNKSEEVEVETPSKQRAKTPEVRKILTRRASREIELLEEGKVESPVTPQRRSTRTRSKNIDDNASVASEGSVKSTRSRTSEKSEPVRKGRKSIVAVKPELSAIPEMPVEDSKADISEYSSSRR</sequence>
<comment type="caution">
    <text evidence="1">The sequence shown here is derived from an EMBL/GenBank/DDBJ whole genome shotgun (WGS) entry which is preliminary data.</text>
</comment>